<dbReference type="EMBL" id="VLKL01000011">
    <property type="protein sequence ID" value="TWI02467.1"/>
    <property type="molecule type" value="Genomic_DNA"/>
</dbReference>
<keyword evidence="2" id="KW-1185">Reference proteome</keyword>
<sequence length="125" mass="14093">MLRVVEGDALSALKTRADDEFASALEALSAAILEGYDIEDDDNDLLGRFEFAVEQRALARYGLKRVGAESFDWFAQLKDDDVVPSEQRIAIETIFPPGAIDYADEDRICKAEYLDDLERAKPYLR</sequence>
<dbReference type="Proteomes" id="UP000317176">
    <property type="component" value="Unassembled WGS sequence"/>
</dbReference>
<evidence type="ECO:0000313" key="1">
    <source>
        <dbReference type="EMBL" id="TWI02467.1"/>
    </source>
</evidence>
<accession>A0A562L468</accession>
<dbReference type="RefSeq" id="WP_145637321.1">
    <property type="nucleotide sequence ID" value="NZ_CP088014.1"/>
</dbReference>
<organism evidence="1 2">
    <name type="scientific">Bradyrhizobium daqingense</name>
    <dbReference type="NCBI Taxonomy" id="993502"/>
    <lineage>
        <taxon>Bacteria</taxon>
        <taxon>Pseudomonadati</taxon>
        <taxon>Pseudomonadota</taxon>
        <taxon>Alphaproteobacteria</taxon>
        <taxon>Hyphomicrobiales</taxon>
        <taxon>Nitrobacteraceae</taxon>
        <taxon>Bradyrhizobium</taxon>
    </lineage>
</organism>
<gene>
    <name evidence="1" type="ORF">IQ17_04080</name>
</gene>
<protein>
    <submittedName>
        <fullName evidence="1">Uncharacterized protein</fullName>
    </submittedName>
</protein>
<proteinExistence type="predicted"/>
<dbReference type="AlphaFoldDB" id="A0A562L468"/>
<evidence type="ECO:0000313" key="2">
    <source>
        <dbReference type="Proteomes" id="UP000317176"/>
    </source>
</evidence>
<name>A0A562L468_9BRAD</name>
<comment type="caution">
    <text evidence="1">The sequence shown here is derived from an EMBL/GenBank/DDBJ whole genome shotgun (WGS) entry which is preliminary data.</text>
</comment>
<reference evidence="1 2" key="1">
    <citation type="journal article" date="2015" name="Stand. Genomic Sci.">
        <title>Genomic Encyclopedia of Bacterial and Archaeal Type Strains, Phase III: the genomes of soil and plant-associated and newly described type strains.</title>
        <authorList>
            <person name="Whitman W.B."/>
            <person name="Woyke T."/>
            <person name="Klenk H.P."/>
            <person name="Zhou Y."/>
            <person name="Lilburn T.G."/>
            <person name="Beck B.J."/>
            <person name="De Vos P."/>
            <person name="Vandamme P."/>
            <person name="Eisen J.A."/>
            <person name="Garrity G."/>
            <person name="Hugenholtz P."/>
            <person name="Kyrpides N.C."/>
        </authorList>
    </citation>
    <scope>NUCLEOTIDE SEQUENCE [LARGE SCALE GENOMIC DNA]</scope>
    <source>
        <strain evidence="1 2">CGMCC 1.10947</strain>
    </source>
</reference>